<organism evidence="1 2">
    <name type="scientific">Marivirga aurantiaca</name>
    <dbReference type="NCBI Taxonomy" id="2802615"/>
    <lineage>
        <taxon>Bacteria</taxon>
        <taxon>Pseudomonadati</taxon>
        <taxon>Bacteroidota</taxon>
        <taxon>Cytophagia</taxon>
        <taxon>Cytophagales</taxon>
        <taxon>Marivirgaceae</taxon>
        <taxon>Marivirga</taxon>
    </lineage>
</organism>
<dbReference type="Proteomes" id="UP000611723">
    <property type="component" value="Unassembled WGS sequence"/>
</dbReference>
<dbReference type="PROSITE" id="PS51257">
    <property type="entry name" value="PROKAR_LIPOPROTEIN"/>
    <property type="match status" value="1"/>
</dbReference>
<dbReference type="EMBL" id="JAEQBW010000004">
    <property type="protein sequence ID" value="MBK6265428.1"/>
    <property type="molecule type" value="Genomic_DNA"/>
</dbReference>
<evidence type="ECO:0000313" key="2">
    <source>
        <dbReference type="Proteomes" id="UP000611723"/>
    </source>
</evidence>
<keyword evidence="2" id="KW-1185">Reference proteome</keyword>
<evidence type="ECO:0000313" key="1">
    <source>
        <dbReference type="EMBL" id="MBK6265428.1"/>
    </source>
</evidence>
<accession>A0A934WYB6</accession>
<gene>
    <name evidence="1" type="ORF">JKA74_10305</name>
</gene>
<dbReference type="RefSeq" id="WP_201431114.1">
    <property type="nucleotide sequence ID" value="NZ_JAEQBW010000004.1"/>
</dbReference>
<protein>
    <recommendedName>
        <fullName evidence="3">Lipocalin-like domain-containing protein</fullName>
    </recommendedName>
</protein>
<evidence type="ECO:0008006" key="3">
    <source>
        <dbReference type="Google" id="ProtNLM"/>
    </source>
</evidence>
<comment type="caution">
    <text evidence="1">The sequence shown here is derived from an EMBL/GenBank/DDBJ whole genome shotgun (WGS) entry which is preliminary data.</text>
</comment>
<sequence>MRNLTLTIIAAALALFSCKEEPVDLSLNKLHGSWLLVESSYSIGDAQQRWQKIEGGYIYNFKNDGTFSSTRFEDCEGRNYSMDNNVLTLVFDCEGDELEAVEAGNFYDGYLELSPISPTRCVEGCKNKFRKISD</sequence>
<name>A0A934WYB6_9BACT</name>
<reference evidence="1" key="1">
    <citation type="submission" date="2021-01" db="EMBL/GenBank/DDBJ databases">
        <title>Marivirga aurantiaca sp. nov., isolated from intertidal surface sediments.</title>
        <authorList>
            <person name="Zhang M."/>
        </authorList>
    </citation>
    <scope>NUCLEOTIDE SEQUENCE</scope>
    <source>
        <strain evidence="1">S37H4</strain>
    </source>
</reference>
<dbReference type="AlphaFoldDB" id="A0A934WYB6"/>
<proteinExistence type="predicted"/>